<feature type="region of interest" description="Disordered" evidence="1">
    <location>
        <begin position="199"/>
        <end position="223"/>
    </location>
</feature>
<dbReference type="AlphaFoldDB" id="H3KHM8"/>
<name>H3KHM8_9BURK</name>
<dbReference type="HOGENOM" id="CLU_1239611_0_0_4"/>
<feature type="compositionally biased region" description="Basic residues" evidence="1">
    <location>
        <begin position="1"/>
        <end position="27"/>
    </location>
</feature>
<gene>
    <name evidence="2" type="ORF">HMPREF9440_02274</name>
</gene>
<protein>
    <submittedName>
        <fullName evidence="2">Uncharacterized protein</fullName>
    </submittedName>
</protein>
<organism evidence="2 3">
    <name type="scientific">Sutterella parvirubra YIT 11816</name>
    <dbReference type="NCBI Taxonomy" id="762967"/>
    <lineage>
        <taxon>Bacteria</taxon>
        <taxon>Pseudomonadati</taxon>
        <taxon>Pseudomonadota</taxon>
        <taxon>Betaproteobacteria</taxon>
        <taxon>Burkholderiales</taxon>
        <taxon>Sutterellaceae</taxon>
        <taxon>Sutterella</taxon>
    </lineage>
</organism>
<dbReference type="Proteomes" id="UP000004956">
    <property type="component" value="Unassembled WGS sequence"/>
</dbReference>
<dbReference type="RefSeq" id="WP_008543574.1">
    <property type="nucleotide sequence ID" value="NZ_JH605013.1"/>
</dbReference>
<dbReference type="PATRIC" id="fig|762967.3.peg.1791"/>
<reference evidence="2 3" key="1">
    <citation type="submission" date="2011-11" db="EMBL/GenBank/DDBJ databases">
        <authorList>
            <person name="Weinstock G."/>
            <person name="Sodergren E."/>
            <person name="Clifton S."/>
            <person name="Fulton L."/>
            <person name="Fulton B."/>
            <person name="Courtney L."/>
            <person name="Fronick C."/>
            <person name="Harrison M."/>
            <person name="Strong C."/>
            <person name="Farmer C."/>
            <person name="Delahaunty K."/>
            <person name="Markovic C."/>
            <person name="Hall O."/>
            <person name="Minx P."/>
            <person name="Tomlinson C."/>
            <person name="Mitreva M."/>
            <person name="Hou S."/>
            <person name="Chen J."/>
            <person name="Wollam A."/>
            <person name="Pepin K.H."/>
            <person name="Johnson M."/>
            <person name="Bhonagiri V."/>
            <person name="Zhang X."/>
            <person name="Suruliraj S."/>
            <person name="Warren W."/>
            <person name="Chinwalla A."/>
            <person name="Mardis E.R."/>
            <person name="Wilson R.K."/>
        </authorList>
    </citation>
    <scope>NUCLEOTIDE SEQUENCE [LARGE SCALE GENOMIC DNA]</scope>
    <source>
        <strain evidence="2 3">YIT 11816</strain>
    </source>
</reference>
<dbReference type="STRING" id="762967.HMPREF9440_02274"/>
<proteinExistence type="predicted"/>
<evidence type="ECO:0000313" key="2">
    <source>
        <dbReference type="EMBL" id="EHY30389.1"/>
    </source>
</evidence>
<feature type="region of interest" description="Disordered" evidence="1">
    <location>
        <begin position="1"/>
        <end position="29"/>
    </location>
</feature>
<dbReference type="EMBL" id="AFBQ01000345">
    <property type="protein sequence ID" value="EHY30389.1"/>
    <property type="molecule type" value="Genomic_DNA"/>
</dbReference>
<evidence type="ECO:0000256" key="1">
    <source>
        <dbReference type="SAM" id="MobiDB-lite"/>
    </source>
</evidence>
<evidence type="ECO:0000313" key="3">
    <source>
        <dbReference type="Proteomes" id="UP000004956"/>
    </source>
</evidence>
<feature type="compositionally biased region" description="Basic and acidic residues" evidence="1">
    <location>
        <begin position="211"/>
        <end position="223"/>
    </location>
</feature>
<sequence length="223" mass="24796">MPKSKSKSSRKKPNNHRAHDTARKRRASPFLRSLPVRPKQLEYLRERAKSHLTKMFLGTADKLDLVFLNYLFEATGPLCANFDAADDIMAELERSLAAVEDAFYGRRDQKEAAGDIQGTVDICLEVFAQSTREEFEKASAIMMGAQPEVLTERHKTLESMCVEALPERYGPEILKHVIIPEHVKAEMAEKAALEEAAALAQAEAEGQDAEPAEKAEKAEASAK</sequence>
<accession>H3KHM8</accession>
<comment type="caution">
    <text evidence="2">The sequence shown here is derived from an EMBL/GenBank/DDBJ whole genome shotgun (WGS) entry which is preliminary data.</text>
</comment>
<keyword evidence="3" id="KW-1185">Reference proteome</keyword>